<dbReference type="InterPro" id="IPR038770">
    <property type="entry name" value="Na+/solute_symporter_sf"/>
</dbReference>
<evidence type="ECO:0000313" key="7">
    <source>
        <dbReference type="Proteomes" id="UP000644441"/>
    </source>
</evidence>
<dbReference type="Pfam" id="PF01758">
    <property type="entry name" value="SBF"/>
    <property type="match status" value="1"/>
</dbReference>
<evidence type="ECO:0000256" key="1">
    <source>
        <dbReference type="ARBA" id="ARBA00004141"/>
    </source>
</evidence>
<evidence type="ECO:0000256" key="5">
    <source>
        <dbReference type="SAM" id="Phobius"/>
    </source>
</evidence>
<protein>
    <submittedName>
        <fullName evidence="6">Bile acid:sodium symporter</fullName>
    </submittedName>
</protein>
<dbReference type="Gene3D" id="1.20.1530.20">
    <property type="match status" value="1"/>
</dbReference>
<dbReference type="PANTHER" id="PTHR10361:SF28">
    <property type="entry name" value="P3 PROTEIN-RELATED"/>
    <property type="match status" value="1"/>
</dbReference>
<accession>A0ABS0AC27</accession>
<dbReference type="Proteomes" id="UP000644441">
    <property type="component" value="Unassembled WGS sequence"/>
</dbReference>
<comment type="subcellular location">
    <subcellularLocation>
        <location evidence="1">Membrane</location>
        <topology evidence="1">Multi-pass membrane protein</topology>
    </subcellularLocation>
</comment>
<keyword evidence="4 5" id="KW-0472">Membrane</keyword>
<sequence length="303" mass="32351">MSPDNPIDFSTGSLVVLNVILALMMFGVSLTLRGEDFRRVLRMPEAPAAGLLAQFVLLPALTCVITWFLDVEPELALGMILVASCPGGTFSNIMTWLARANVAVSVSMTAVSSLAATVLTPLNFALYGWLNPNTRAMVTEIALDPWNILLLVALVLALPLVLGMLAGRHFPRFAERAQKPMRVITLLVLFAFVGLAFGKNMDVFLENADRIVALVIGQNALALGVGALAGLLVGLNRADRRAVTMEVGIQNSGLGLAILFTFFPQAAGMILIAGFWGVWHLVSGLALALIWSRSAEPVAKEGV</sequence>
<dbReference type="EMBL" id="ARXR01000001">
    <property type="protein sequence ID" value="MBF5051612.1"/>
    <property type="molecule type" value="Genomic_DNA"/>
</dbReference>
<dbReference type="InterPro" id="IPR002657">
    <property type="entry name" value="BilAc:Na_symport/Acr3"/>
</dbReference>
<dbReference type="RefSeq" id="WP_194854855.1">
    <property type="nucleotide sequence ID" value="NZ_ARXR01000001.1"/>
</dbReference>
<keyword evidence="7" id="KW-1185">Reference proteome</keyword>
<evidence type="ECO:0000256" key="4">
    <source>
        <dbReference type="ARBA" id="ARBA00023136"/>
    </source>
</evidence>
<evidence type="ECO:0000256" key="3">
    <source>
        <dbReference type="ARBA" id="ARBA00022989"/>
    </source>
</evidence>
<feature type="transmembrane region" description="Helical" evidence="5">
    <location>
        <begin position="12"/>
        <end position="34"/>
    </location>
</feature>
<evidence type="ECO:0000256" key="2">
    <source>
        <dbReference type="ARBA" id="ARBA00022692"/>
    </source>
</evidence>
<feature type="transmembrane region" description="Helical" evidence="5">
    <location>
        <begin position="46"/>
        <end position="69"/>
    </location>
</feature>
<keyword evidence="3 5" id="KW-1133">Transmembrane helix</keyword>
<feature type="transmembrane region" description="Helical" evidence="5">
    <location>
        <begin position="210"/>
        <end position="235"/>
    </location>
</feature>
<keyword evidence="2 5" id="KW-0812">Transmembrane</keyword>
<dbReference type="InterPro" id="IPR004710">
    <property type="entry name" value="Bilac:Na_transpt"/>
</dbReference>
<feature type="transmembrane region" description="Helical" evidence="5">
    <location>
        <begin position="146"/>
        <end position="167"/>
    </location>
</feature>
<dbReference type="PANTHER" id="PTHR10361">
    <property type="entry name" value="SODIUM-BILE ACID COTRANSPORTER"/>
    <property type="match status" value="1"/>
</dbReference>
<reference evidence="6 7" key="1">
    <citation type="submission" date="2012-09" db="EMBL/GenBank/DDBJ databases">
        <title>Genome Sequence of alkane-degrading Bacterium Alcanivorax venustensis ISO4.</title>
        <authorList>
            <person name="Lai Q."/>
            <person name="Shao Z."/>
        </authorList>
    </citation>
    <scope>NUCLEOTIDE SEQUENCE [LARGE SCALE GENOMIC DNA]</scope>
    <source>
        <strain evidence="6 7">ISO4</strain>
    </source>
</reference>
<feature type="transmembrane region" description="Helical" evidence="5">
    <location>
        <begin position="179"/>
        <end position="198"/>
    </location>
</feature>
<gene>
    <name evidence="6" type="ORF">ISO4_00214</name>
</gene>
<name>A0ABS0AC27_9GAMM</name>
<evidence type="ECO:0000313" key="6">
    <source>
        <dbReference type="EMBL" id="MBF5051612.1"/>
    </source>
</evidence>
<proteinExistence type="predicted"/>
<organism evidence="6 7">
    <name type="scientific">Alloalcanivorax venustensis ISO4</name>
    <dbReference type="NCBI Taxonomy" id="1177184"/>
    <lineage>
        <taxon>Bacteria</taxon>
        <taxon>Pseudomonadati</taxon>
        <taxon>Pseudomonadota</taxon>
        <taxon>Gammaproteobacteria</taxon>
        <taxon>Oceanospirillales</taxon>
        <taxon>Alcanivoracaceae</taxon>
        <taxon>Alloalcanivorax</taxon>
    </lineage>
</organism>
<feature type="transmembrane region" description="Helical" evidence="5">
    <location>
        <begin position="104"/>
        <end position="126"/>
    </location>
</feature>
<feature type="transmembrane region" description="Helical" evidence="5">
    <location>
        <begin position="75"/>
        <end position="97"/>
    </location>
</feature>
<comment type="caution">
    <text evidence="6">The sequence shown here is derived from an EMBL/GenBank/DDBJ whole genome shotgun (WGS) entry which is preliminary data.</text>
</comment>